<name>A0A1E5KTY9_9ENTE</name>
<dbReference type="FunFam" id="3.40.50.300:FF:000218">
    <property type="entry name" value="Multidrug ABC transporter ATP-binding protein"/>
    <property type="match status" value="1"/>
</dbReference>
<evidence type="ECO:0000256" key="3">
    <source>
        <dbReference type="ARBA" id="ARBA00022692"/>
    </source>
</evidence>
<dbReference type="OrthoDB" id="9770415at2"/>
<dbReference type="SUPFAM" id="SSF52540">
    <property type="entry name" value="P-loop containing nucleoside triphosphate hydrolases"/>
    <property type="match status" value="1"/>
</dbReference>
<dbReference type="GO" id="GO:0005886">
    <property type="term" value="C:plasma membrane"/>
    <property type="evidence" value="ECO:0007669"/>
    <property type="project" value="UniProtKB-SubCell"/>
</dbReference>
<dbReference type="Gene3D" id="3.40.50.300">
    <property type="entry name" value="P-loop containing nucleotide triphosphate hydrolases"/>
    <property type="match status" value="1"/>
</dbReference>
<dbReference type="GO" id="GO:0005524">
    <property type="term" value="F:ATP binding"/>
    <property type="evidence" value="ECO:0007669"/>
    <property type="project" value="UniProtKB-KW"/>
</dbReference>
<feature type="transmembrane region" description="Helical" evidence="12">
    <location>
        <begin position="21"/>
        <end position="45"/>
    </location>
</feature>
<evidence type="ECO:0000256" key="8">
    <source>
        <dbReference type="ARBA" id="ARBA00034018"/>
    </source>
</evidence>
<dbReference type="Pfam" id="PF00664">
    <property type="entry name" value="ABC_membrane"/>
    <property type="match status" value="1"/>
</dbReference>
<dbReference type="InterPro" id="IPR003439">
    <property type="entry name" value="ABC_transporter-like_ATP-bd"/>
</dbReference>
<dbReference type="PANTHER" id="PTHR43394">
    <property type="entry name" value="ATP-DEPENDENT PERMEASE MDL1, MITOCHONDRIAL"/>
    <property type="match status" value="1"/>
</dbReference>
<feature type="domain" description="ABC transmembrane type-1" evidence="14">
    <location>
        <begin position="25"/>
        <end position="307"/>
    </location>
</feature>
<keyword evidence="5" id="KW-0067">ATP-binding</keyword>
<proteinExistence type="inferred from homology"/>
<keyword evidence="6 12" id="KW-1133">Transmembrane helix</keyword>
<dbReference type="Pfam" id="PF00005">
    <property type="entry name" value="ABC_tran"/>
    <property type="match status" value="1"/>
</dbReference>
<dbReference type="PANTHER" id="PTHR43394:SF1">
    <property type="entry name" value="ATP-BINDING CASSETTE SUB-FAMILY B MEMBER 10, MITOCHONDRIAL"/>
    <property type="match status" value="1"/>
</dbReference>
<dbReference type="Proteomes" id="UP000095256">
    <property type="component" value="Unassembled WGS sequence"/>
</dbReference>
<dbReference type="PROSITE" id="PS50893">
    <property type="entry name" value="ABC_TRANSPORTER_2"/>
    <property type="match status" value="1"/>
</dbReference>
<organism evidence="15 16">
    <name type="scientific">Enterococcus rivorum</name>
    <dbReference type="NCBI Taxonomy" id="762845"/>
    <lineage>
        <taxon>Bacteria</taxon>
        <taxon>Bacillati</taxon>
        <taxon>Bacillota</taxon>
        <taxon>Bacilli</taxon>
        <taxon>Lactobacillales</taxon>
        <taxon>Enterococcaceae</taxon>
        <taxon>Enterococcus</taxon>
    </lineage>
</organism>
<feature type="transmembrane region" description="Helical" evidence="12">
    <location>
        <begin position="244"/>
        <end position="269"/>
    </location>
</feature>
<dbReference type="AlphaFoldDB" id="A0A1E5KTY9"/>
<dbReference type="GO" id="GO:0016887">
    <property type="term" value="F:ATP hydrolysis activity"/>
    <property type="evidence" value="ECO:0007669"/>
    <property type="project" value="InterPro"/>
</dbReference>
<dbReference type="RefSeq" id="WP_069699657.1">
    <property type="nucleotide sequence ID" value="NZ_JAGGMA010000008.1"/>
</dbReference>
<evidence type="ECO:0000256" key="10">
    <source>
        <dbReference type="ARBA" id="ARBA00061674"/>
    </source>
</evidence>
<evidence type="ECO:0000256" key="9">
    <source>
        <dbReference type="ARBA" id="ARBA00059943"/>
    </source>
</evidence>
<dbReference type="InterPro" id="IPR003593">
    <property type="entry name" value="AAA+_ATPase"/>
</dbReference>
<evidence type="ECO:0000259" key="13">
    <source>
        <dbReference type="PROSITE" id="PS50893"/>
    </source>
</evidence>
<comment type="function">
    <text evidence="9">Efflux transporter for a variety of amphiphilic cationic compounds, including antibiotics.</text>
</comment>
<feature type="domain" description="ABC transporter" evidence="13">
    <location>
        <begin position="339"/>
        <end position="577"/>
    </location>
</feature>
<evidence type="ECO:0000256" key="5">
    <source>
        <dbReference type="ARBA" id="ARBA00022840"/>
    </source>
</evidence>
<keyword evidence="4" id="KW-0547">Nucleotide-binding</keyword>
<sequence length="583" mass="65369">MKSEYTWRNFYSLLLSAHPSRLKLIFGIVFNGISAVLASILPIFIQKVIDSFSQQGQQVVIGNYYLIVFVIFFIQAVAQVIGNYSLNVVGVDVVTNLRIRLWNKVVKLPKVFFDRNNSGELSSRIVNDTSMIYDLVSREVAQFFNAIIYISIGVIVLFILDWKLLIVVLFGIPLFFILFIPVGRILSKISKNIQDSIANLNERAFQMTSENTLTKISSAENFEIGIGKKKIATLKQHLVKQIKILAFLTPVVNLIVMGIVISIITYGGIRVADGTLSVGTLIGFMIVVVMIINPISNLSSFFSELQRTKGATERISEILNERVEKLELGQNIDIRGKSLRLREVEFRYQNQDDGFKLNNINMSIEVGSKHALVGPSGGGKSTILALIERLYDLDSGEILLGNLNVNEISLKSWRSQIGYVSQENDLISGTIKENLLYGLIEENVDDTDIIFACKAAFAWEFIEEMSDKLDTMIGERGVTLSGGQRQRLSIARTFLRNPNILLLDEATANLDSNSEKQIQDAIDNIMKGRTVIAIAHRLSTIINSDQIYFVQEGTITGYGTHEELLGSHHLYKEFYKQQMESGL</sequence>
<dbReference type="InterPro" id="IPR017871">
    <property type="entry name" value="ABC_transporter-like_CS"/>
</dbReference>
<dbReference type="InterPro" id="IPR036640">
    <property type="entry name" value="ABC1_TM_sf"/>
</dbReference>
<keyword evidence="16" id="KW-1185">Reference proteome</keyword>
<gene>
    <name evidence="15" type="ORF">BCR26_16760</name>
</gene>
<evidence type="ECO:0000256" key="7">
    <source>
        <dbReference type="ARBA" id="ARBA00023136"/>
    </source>
</evidence>
<protein>
    <recommendedName>
        <fullName evidence="11">Multidrug resistance ABC transporter ATP-binding and permease protein</fullName>
        <ecNumber evidence="2">7.6.2.2</ecNumber>
    </recommendedName>
</protein>
<keyword evidence="7 12" id="KW-0472">Membrane</keyword>
<evidence type="ECO:0000256" key="1">
    <source>
        <dbReference type="ARBA" id="ARBA00004651"/>
    </source>
</evidence>
<feature type="transmembrane region" description="Helical" evidence="12">
    <location>
        <begin position="140"/>
        <end position="160"/>
    </location>
</feature>
<dbReference type="EC" id="7.6.2.2" evidence="2"/>
<comment type="caution">
    <text evidence="15">The sequence shown here is derived from an EMBL/GenBank/DDBJ whole genome shotgun (WGS) entry which is preliminary data.</text>
</comment>
<dbReference type="InterPro" id="IPR039421">
    <property type="entry name" value="Type_1_exporter"/>
</dbReference>
<keyword evidence="3 12" id="KW-0812">Transmembrane</keyword>
<dbReference type="InterPro" id="IPR011527">
    <property type="entry name" value="ABC1_TM_dom"/>
</dbReference>
<dbReference type="GO" id="GO:0015421">
    <property type="term" value="F:ABC-type oligopeptide transporter activity"/>
    <property type="evidence" value="ECO:0007669"/>
    <property type="project" value="TreeGrafter"/>
</dbReference>
<comment type="catalytic activity">
    <reaction evidence="8">
        <text>ATP + H2O + xenobioticSide 1 = ADP + phosphate + xenobioticSide 2.</text>
        <dbReference type="EC" id="7.6.2.2"/>
    </reaction>
</comment>
<evidence type="ECO:0000313" key="15">
    <source>
        <dbReference type="EMBL" id="OEH81362.1"/>
    </source>
</evidence>
<feature type="transmembrane region" description="Helical" evidence="12">
    <location>
        <begin position="65"/>
        <end position="94"/>
    </location>
</feature>
<comment type="similarity">
    <text evidence="10">Belongs to the ABC transporter superfamily. Multidrug exporter LmrA (TC 3.A.1.117.1) family.</text>
</comment>
<evidence type="ECO:0000256" key="6">
    <source>
        <dbReference type="ARBA" id="ARBA00022989"/>
    </source>
</evidence>
<evidence type="ECO:0000259" key="14">
    <source>
        <dbReference type="PROSITE" id="PS50929"/>
    </source>
</evidence>
<dbReference type="PROSITE" id="PS50929">
    <property type="entry name" value="ABC_TM1F"/>
    <property type="match status" value="1"/>
</dbReference>
<dbReference type="STRING" id="762845.BCR26_16760"/>
<feature type="transmembrane region" description="Helical" evidence="12">
    <location>
        <begin position="275"/>
        <end position="295"/>
    </location>
</feature>
<dbReference type="GO" id="GO:0008559">
    <property type="term" value="F:ABC-type xenobiotic transporter activity"/>
    <property type="evidence" value="ECO:0007669"/>
    <property type="project" value="UniProtKB-EC"/>
</dbReference>
<evidence type="ECO:0000256" key="4">
    <source>
        <dbReference type="ARBA" id="ARBA00022741"/>
    </source>
</evidence>
<reference evidence="15 16" key="1">
    <citation type="submission" date="2016-09" db="EMBL/GenBank/DDBJ databases">
        <authorList>
            <person name="Capua I."/>
            <person name="De Benedictis P."/>
            <person name="Joannis T."/>
            <person name="Lombin L.H."/>
            <person name="Cattoli G."/>
        </authorList>
    </citation>
    <scope>NUCLEOTIDE SEQUENCE [LARGE SCALE GENOMIC DNA]</scope>
    <source>
        <strain evidence="15 16">LMG 25899</strain>
    </source>
</reference>
<comment type="subcellular location">
    <subcellularLocation>
        <location evidence="1">Cell membrane</location>
        <topology evidence="1">Multi-pass membrane protein</topology>
    </subcellularLocation>
</comment>
<dbReference type="CDD" id="cd18551">
    <property type="entry name" value="ABC_6TM_LmrA_like"/>
    <property type="match status" value="1"/>
</dbReference>
<dbReference type="InterPro" id="IPR027417">
    <property type="entry name" value="P-loop_NTPase"/>
</dbReference>
<dbReference type="Gene3D" id="1.20.1560.10">
    <property type="entry name" value="ABC transporter type 1, transmembrane domain"/>
    <property type="match status" value="1"/>
</dbReference>
<evidence type="ECO:0000256" key="2">
    <source>
        <dbReference type="ARBA" id="ARBA00012191"/>
    </source>
</evidence>
<dbReference type="PROSITE" id="PS00211">
    <property type="entry name" value="ABC_TRANSPORTER_1"/>
    <property type="match status" value="1"/>
</dbReference>
<dbReference type="SUPFAM" id="SSF90123">
    <property type="entry name" value="ABC transporter transmembrane region"/>
    <property type="match status" value="1"/>
</dbReference>
<evidence type="ECO:0000256" key="12">
    <source>
        <dbReference type="SAM" id="Phobius"/>
    </source>
</evidence>
<dbReference type="SMART" id="SM00382">
    <property type="entry name" value="AAA"/>
    <property type="match status" value="1"/>
</dbReference>
<evidence type="ECO:0000313" key="16">
    <source>
        <dbReference type="Proteomes" id="UP000095256"/>
    </source>
</evidence>
<evidence type="ECO:0000256" key="11">
    <source>
        <dbReference type="ARBA" id="ARBA00072598"/>
    </source>
</evidence>
<dbReference type="EMBL" id="MIEK01000049">
    <property type="protein sequence ID" value="OEH81362.1"/>
    <property type="molecule type" value="Genomic_DNA"/>
</dbReference>
<feature type="transmembrane region" description="Helical" evidence="12">
    <location>
        <begin position="166"/>
        <end position="186"/>
    </location>
</feature>
<accession>A0A1E5KTY9</accession>